<sequence>MKCFGFLLYLFFLFSLLIPNRVLRAQFTPYSADIASTFNKLERVGDPLFARDGVAAIYAEGDVLYVAFNTVGLYTYDIKNRLQPTQLGFTKDISLPTNGLAKKQNYLYLSDNTKGIDVFDVADPTQIKFVGSFQTLSKEAYDLCTDDNRDYLFVATGKGGVEVWSLQDPARPSRILETSTLTKWNYAWGISYHKGKLFVSDREGGLRILDASRPSNLTLLSNYPSAKTLRYAIAQDTLVFLANAANGIEVISIANINLPKRVFSYNFRTYVGGLDYYKLEPRYFFVGAGRGGITVYDLKKMFSPDDFDDPVDKSDRGIGEIGRVLSYDHALYVATDRNGLLVYNFNLTPLLTNVKDLSIDEDQLLTYTFEGKDPDGSPVRISLVPVSGKMPDNLTYDVNTRTLSWKPTYEQSGIYDFKVRITELHPDSLASELPLRITVKHVNRPPVLPDLQAQFTVENKELKYQIPEGKDPDKEDEGKLTYFAENLPPGANFDAQTRTFTWKPDFTQAGDYVVKFTVKDANTDGRGAKTDSKELKIRVDNENLPPKFTRMEKQIFTEDTEGSFTIEAIDPDKEDDGKLTYTATFLPKGATFDAATCTFKWKPDFTQAGEYIARFKVEDQGLDGKFTPSNKRLSDTMAVAISVKQKNRPPVMAAIPEKRTRENTLLTFTVSASDPDKEDEGKLSFSADSLPRGATFDAKTRTFSWKPDYTQSGTYRVIFRVTDTGIDGTPLSSETVATITVENVNRPPKFDPIADVKVNENEELKFDVSAQDPDVEDEGKLKITAENLPEGAKFDGKTFTWTPTFEQSGSYKVTYTVTDAEGLTDKKTQTITVVNVNRAPKFSPVAPIQVLERQKISFKVSATDDDKEDKGKLIYLAENLPTGAQFDRTTQRFSWQPDYGQRGTYAMKFTVKDASGGEDTMSVGIVVVRLNRPPKLEKPRDVTLKVGEPFELQLVATDEDKEDKLTFTATGLPDGATLSPEGKLTFTPTEKTVGKFTVQVSVKDDFGAEDTKSFSITVSKPNLPKQPK</sequence>
<comment type="subcellular location">
    <subcellularLocation>
        <location evidence="1">Membrane</location>
    </subcellularLocation>
</comment>
<dbReference type="Proteomes" id="UP000266389">
    <property type="component" value="Unassembled WGS sequence"/>
</dbReference>
<dbReference type="InterPro" id="IPR006644">
    <property type="entry name" value="Cadg"/>
</dbReference>
<dbReference type="NCBIfam" id="NF012211">
    <property type="entry name" value="tand_rpt_95"/>
    <property type="match status" value="1"/>
</dbReference>
<accession>A0A395M2M5</accession>
<dbReference type="PROSITE" id="PS50268">
    <property type="entry name" value="CADHERIN_2"/>
    <property type="match status" value="2"/>
</dbReference>
<dbReference type="SUPFAM" id="SSF49313">
    <property type="entry name" value="Cadherin-like"/>
    <property type="match status" value="7"/>
</dbReference>
<dbReference type="InterPro" id="IPR015943">
    <property type="entry name" value="WD40/YVTN_repeat-like_dom_sf"/>
</dbReference>
<feature type="domain" description="Cadherin" evidence="5">
    <location>
        <begin position="647"/>
        <end position="750"/>
    </location>
</feature>
<comment type="caution">
    <text evidence="6">The sequence shown here is derived from an EMBL/GenBank/DDBJ whole genome shotgun (WGS) entry which is preliminary data.</text>
</comment>
<evidence type="ECO:0000259" key="5">
    <source>
        <dbReference type="PROSITE" id="PS50268"/>
    </source>
</evidence>
<evidence type="ECO:0000256" key="3">
    <source>
        <dbReference type="ARBA" id="ARBA00022837"/>
    </source>
</evidence>
<dbReference type="GO" id="GO:0016477">
    <property type="term" value="P:cell migration"/>
    <property type="evidence" value="ECO:0007669"/>
    <property type="project" value="TreeGrafter"/>
</dbReference>
<dbReference type="SUPFAM" id="SSF101908">
    <property type="entry name" value="Putative isomerase YbhE"/>
    <property type="match status" value="1"/>
</dbReference>
<dbReference type="SMART" id="SM00112">
    <property type="entry name" value="CA"/>
    <property type="match status" value="2"/>
</dbReference>
<organism evidence="6 7">
    <name type="scientific">Candidatus Thermochlorobacter aerophilus</name>
    <dbReference type="NCBI Taxonomy" id="1868324"/>
    <lineage>
        <taxon>Bacteria</taxon>
        <taxon>Pseudomonadati</taxon>
        <taxon>Chlorobiota</taxon>
        <taxon>Chlorobiia</taxon>
        <taxon>Chlorobiales</taxon>
        <taxon>Candidatus Thermochlorobacteriaceae</taxon>
        <taxon>Candidatus Thermochlorobacter</taxon>
    </lineage>
</organism>
<dbReference type="Pfam" id="PF08309">
    <property type="entry name" value="LVIVD"/>
    <property type="match status" value="2"/>
</dbReference>
<proteinExistence type="predicted"/>
<dbReference type="AlphaFoldDB" id="A0A395M2M5"/>
<keyword evidence="2" id="KW-0677">Repeat</keyword>
<dbReference type="SMART" id="SM00736">
    <property type="entry name" value="CADG"/>
    <property type="match status" value="3"/>
</dbReference>
<gene>
    <name evidence="6" type="ORF">D0433_05640</name>
</gene>
<dbReference type="InterPro" id="IPR013211">
    <property type="entry name" value="LVIVD"/>
</dbReference>
<dbReference type="InterPro" id="IPR002126">
    <property type="entry name" value="Cadherin-like_dom"/>
</dbReference>
<keyword evidence="4" id="KW-0472">Membrane</keyword>
<dbReference type="EMBL" id="PHFL01000039">
    <property type="protein sequence ID" value="RFM24468.1"/>
    <property type="molecule type" value="Genomic_DNA"/>
</dbReference>
<dbReference type="PANTHER" id="PTHR24027">
    <property type="entry name" value="CADHERIN-23"/>
    <property type="match status" value="1"/>
</dbReference>
<evidence type="ECO:0000313" key="7">
    <source>
        <dbReference type="Proteomes" id="UP000266389"/>
    </source>
</evidence>
<dbReference type="InterPro" id="IPR039808">
    <property type="entry name" value="Cadherin"/>
</dbReference>
<dbReference type="PANTHER" id="PTHR24027:SF438">
    <property type="entry name" value="CADHERIN 23"/>
    <property type="match status" value="1"/>
</dbReference>
<dbReference type="GO" id="GO:0008013">
    <property type="term" value="F:beta-catenin binding"/>
    <property type="evidence" value="ECO:0007669"/>
    <property type="project" value="TreeGrafter"/>
</dbReference>
<dbReference type="InterPro" id="IPR013783">
    <property type="entry name" value="Ig-like_fold"/>
</dbReference>
<dbReference type="GO" id="GO:0007156">
    <property type="term" value="P:homophilic cell adhesion via plasma membrane adhesion molecules"/>
    <property type="evidence" value="ECO:0007669"/>
    <property type="project" value="InterPro"/>
</dbReference>
<dbReference type="Pfam" id="PF05345">
    <property type="entry name" value="He_PIG"/>
    <property type="match status" value="7"/>
</dbReference>
<dbReference type="GO" id="GO:0016342">
    <property type="term" value="C:catenin complex"/>
    <property type="evidence" value="ECO:0007669"/>
    <property type="project" value="TreeGrafter"/>
</dbReference>
<dbReference type="GO" id="GO:0045296">
    <property type="term" value="F:cadherin binding"/>
    <property type="evidence" value="ECO:0007669"/>
    <property type="project" value="TreeGrafter"/>
</dbReference>
<feature type="domain" description="Cadherin" evidence="5">
    <location>
        <begin position="754"/>
        <end position="842"/>
    </location>
</feature>
<protein>
    <submittedName>
        <fullName evidence="6">Tandem-95 repeat protein</fullName>
    </submittedName>
</protein>
<reference evidence="6 7" key="1">
    <citation type="journal article" date="2011" name="ISME J.">
        <title>Community ecology of hot spring cyanobacterial mats: predominant populations and their functional potential.</title>
        <authorList>
            <person name="Klatt C.G."/>
            <person name="Wood J.M."/>
            <person name="Rusch D.B."/>
            <person name="Bateson M.M."/>
            <person name="Hamamura N."/>
            <person name="Heidelberg J.F."/>
            <person name="Grossman A.R."/>
            <person name="Bhaya D."/>
            <person name="Cohan F.M."/>
            <person name="Kuhl M."/>
            <person name="Bryant D.A."/>
            <person name="Ward D.M."/>
        </authorList>
    </citation>
    <scope>NUCLEOTIDE SEQUENCE [LARGE SCALE GENOMIC DNA]</scope>
    <source>
        <strain evidence="6">OS</strain>
    </source>
</reference>
<dbReference type="GO" id="GO:0005509">
    <property type="term" value="F:calcium ion binding"/>
    <property type="evidence" value="ECO:0007669"/>
    <property type="project" value="InterPro"/>
</dbReference>
<evidence type="ECO:0000256" key="2">
    <source>
        <dbReference type="ARBA" id="ARBA00022737"/>
    </source>
</evidence>
<dbReference type="CDD" id="cd00146">
    <property type="entry name" value="PKD"/>
    <property type="match status" value="1"/>
</dbReference>
<keyword evidence="3" id="KW-0106">Calcium</keyword>
<evidence type="ECO:0000256" key="1">
    <source>
        <dbReference type="ARBA" id="ARBA00004370"/>
    </source>
</evidence>
<name>A0A395M2M5_9BACT</name>
<dbReference type="CDD" id="cd11304">
    <property type="entry name" value="Cadherin_repeat"/>
    <property type="match status" value="2"/>
</dbReference>
<dbReference type="Gene3D" id="2.130.10.10">
    <property type="entry name" value="YVTN repeat-like/Quinoprotein amine dehydrogenase"/>
    <property type="match status" value="1"/>
</dbReference>
<dbReference type="InterPro" id="IPR015919">
    <property type="entry name" value="Cadherin-like_sf"/>
</dbReference>
<dbReference type="Gene3D" id="2.60.40.10">
    <property type="entry name" value="Immunoglobulins"/>
    <property type="match status" value="7"/>
</dbReference>
<evidence type="ECO:0000313" key="6">
    <source>
        <dbReference type="EMBL" id="RFM24468.1"/>
    </source>
</evidence>
<evidence type="ECO:0000256" key="4">
    <source>
        <dbReference type="ARBA" id="ARBA00023136"/>
    </source>
</evidence>